<dbReference type="Pfam" id="PF13411">
    <property type="entry name" value="MerR_1"/>
    <property type="match status" value="1"/>
</dbReference>
<proteinExistence type="predicted"/>
<dbReference type="InterPro" id="IPR047057">
    <property type="entry name" value="MerR_fam"/>
</dbReference>
<keyword evidence="4" id="KW-0804">Transcription</keyword>
<keyword evidence="2" id="KW-0805">Transcription regulation</keyword>
<evidence type="ECO:0000259" key="5">
    <source>
        <dbReference type="PROSITE" id="PS50937"/>
    </source>
</evidence>
<dbReference type="PANTHER" id="PTHR30204:SF69">
    <property type="entry name" value="MERR-FAMILY TRANSCRIPTIONAL REGULATOR"/>
    <property type="match status" value="1"/>
</dbReference>
<name>A0ABW0HTW3_9BACL</name>
<dbReference type="InterPro" id="IPR000551">
    <property type="entry name" value="MerR-type_HTH_dom"/>
</dbReference>
<gene>
    <name evidence="6" type="ORF">ACFPOF_17105</name>
</gene>
<dbReference type="InterPro" id="IPR009061">
    <property type="entry name" value="DNA-bd_dom_put_sf"/>
</dbReference>
<dbReference type="Gene3D" id="1.10.1660.10">
    <property type="match status" value="1"/>
</dbReference>
<dbReference type="PANTHER" id="PTHR30204">
    <property type="entry name" value="REDOX-CYCLING DRUG-SENSING TRANSCRIPTIONAL ACTIVATOR SOXR"/>
    <property type="match status" value="1"/>
</dbReference>
<keyword evidence="7" id="KW-1185">Reference proteome</keyword>
<organism evidence="6 7">
    <name type="scientific">Cohnella soli</name>
    <dbReference type="NCBI Taxonomy" id="425005"/>
    <lineage>
        <taxon>Bacteria</taxon>
        <taxon>Bacillati</taxon>
        <taxon>Bacillota</taxon>
        <taxon>Bacilli</taxon>
        <taxon>Bacillales</taxon>
        <taxon>Paenibacillaceae</taxon>
        <taxon>Cohnella</taxon>
    </lineage>
</organism>
<dbReference type="RefSeq" id="WP_378134773.1">
    <property type="nucleotide sequence ID" value="NZ_JBHSMI010000028.1"/>
</dbReference>
<comment type="caution">
    <text evidence="6">The sequence shown here is derived from an EMBL/GenBank/DDBJ whole genome shotgun (WGS) entry which is preliminary data.</text>
</comment>
<protein>
    <submittedName>
        <fullName evidence="6">MerR family transcriptional regulator</fullName>
    </submittedName>
</protein>
<evidence type="ECO:0000313" key="7">
    <source>
        <dbReference type="Proteomes" id="UP001596113"/>
    </source>
</evidence>
<sequence>MKSEITISELARLMNVSVHQIRYFEEKGVLEPAYTSDNQYRMYGMDEIYRLSHILLLRKLGVPVGLLKECMDNYSADQSRHLLQHFLHDVEDELKRLEQLRQFIRKVLHEQQSYSSLSSPYAIKQRDAVHLARLVEMDPSANLGARQIVERARRVPHLFESDIHYVWDDSNRLTLYTETEAPGDLVMPEGEYLTLQRPADQDDEMDQMIEQFSNCAADQGYIIQGPMVLIEKSYLSLFSKHKLHYELQALISPTDRTCKEVRR</sequence>
<evidence type="ECO:0000256" key="3">
    <source>
        <dbReference type="ARBA" id="ARBA00023125"/>
    </source>
</evidence>
<evidence type="ECO:0000313" key="6">
    <source>
        <dbReference type="EMBL" id="MFC5404454.1"/>
    </source>
</evidence>
<evidence type="ECO:0000256" key="4">
    <source>
        <dbReference type="ARBA" id="ARBA00023163"/>
    </source>
</evidence>
<accession>A0ABW0HTW3</accession>
<feature type="domain" description="HTH merR-type" evidence="5">
    <location>
        <begin position="4"/>
        <end position="73"/>
    </location>
</feature>
<dbReference type="SMART" id="SM00422">
    <property type="entry name" value="HTH_MERR"/>
    <property type="match status" value="1"/>
</dbReference>
<keyword evidence="1" id="KW-0678">Repressor</keyword>
<dbReference type="SUPFAM" id="SSF46955">
    <property type="entry name" value="Putative DNA-binding domain"/>
    <property type="match status" value="1"/>
</dbReference>
<keyword evidence="3" id="KW-0238">DNA-binding</keyword>
<dbReference type="PRINTS" id="PR00040">
    <property type="entry name" value="HTHMERR"/>
</dbReference>
<dbReference type="PROSITE" id="PS50937">
    <property type="entry name" value="HTH_MERR_2"/>
    <property type="match status" value="1"/>
</dbReference>
<reference evidence="7" key="1">
    <citation type="journal article" date="2019" name="Int. J. Syst. Evol. Microbiol.">
        <title>The Global Catalogue of Microorganisms (GCM) 10K type strain sequencing project: providing services to taxonomists for standard genome sequencing and annotation.</title>
        <authorList>
            <consortium name="The Broad Institute Genomics Platform"/>
            <consortium name="The Broad Institute Genome Sequencing Center for Infectious Disease"/>
            <person name="Wu L."/>
            <person name="Ma J."/>
        </authorList>
    </citation>
    <scope>NUCLEOTIDE SEQUENCE [LARGE SCALE GENOMIC DNA]</scope>
    <source>
        <strain evidence="7">CGMCC 1.18575</strain>
    </source>
</reference>
<dbReference type="EMBL" id="JBHSMI010000028">
    <property type="protein sequence ID" value="MFC5404454.1"/>
    <property type="molecule type" value="Genomic_DNA"/>
</dbReference>
<evidence type="ECO:0000256" key="1">
    <source>
        <dbReference type="ARBA" id="ARBA00022491"/>
    </source>
</evidence>
<evidence type="ECO:0000256" key="2">
    <source>
        <dbReference type="ARBA" id="ARBA00023015"/>
    </source>
</evidence>
<dbReference type="Proteomes" id="UP001596113">
    <property type="component" value="Unassembled WGS sequence"/>
</dbReference>